<dbReference type="InterPro" id="IPR029044">
    <property type="entry name" value="Nucleotide-diphossugar_trans"/>
</dbReference>
<organism evidence="2 3">
    <name type="scientific">Gordonia westfalica</name>
    <dbReference type="NCBI Taxonomy" id="158898"/>
    <lineage>
        <taxon>Bacteria</taxon>
        <taxon>Bacillati</taxon>
        <taxon>Actinomycetota</taxon>
        <taxon>Actinomycetes</taxon>
        <taxon>Mycobacteriales</taxon>
        <taxon>Gordoniaceae</taxon>
        <taxon>Gordonia</taxon>
    </lineage>
</organism>
<keyword evidence="2" id="KW-0808">Transferase</keyword>
<dbReference type="EMBL" id="JAVLUS010000006">
    <property type="protein sequence ID" value="MDS1113872.1"/>
    <property type="molecule type" value="Genomic_DNA"/>
</dbReference>
<proteinExistence type="predicted"/>
<evidence type="ECO:0000313" key="3">
    <source>
        <dbReference type="Proteomes" id="UP001265083"/>
    </source>
</evidence>
<accession>A0ABU2GQY6</accession>
<sequence length="301" mass="34321">MSKLTVVVPAFNEEDFIEGCLDRLVEQTRPIDEIIVVDNGSTDATPQIVDRYVDAHPTVTRLVEHTPGVMAARRAGFDAATSDIIAKTDADSRVAPDWAERIVAFFDSDAGTDHAALTGPVLTWDGPFYEFQRKLQTKTLGPLGDGGEIKSVHGPNYALRRTVWLRVREKLQTTDDVWEDLDLGLTLSETEHRIYFDPKVAADASCRQLRYSPWANRSYITGGIRTARGRNNDAAIRTMRIDLPIRFVMFTGMWVLFRPWDPAKRNWRLHRLLIPLERERRLVTSRRAHRVDRQDSMARGH</sequence>
<protein>
    <submittedName>
        <fullName evidence="2">Glycosyltransferase family A protein</fullName>
        <ecNumber evidence="2">2.4.-.-</ecNumber>
    </submittedName>
</protein>
<feature type="domain" description="Glycosyltransferase 2-like" evidence="1">
    <location>
        <begin position="5"/>
        <end position="161"/>
    </location>
</feature>
<evidence type="ECO:0000259" key="1">
    <source>
        <dbReference type="Pfam" id="PF00535"/>
    </source>
</evidence>
<name>A0ABU2GQY6_9ACTN</name>
<dbReference type="PANTHER" id="PTHR43630">
    <property type="entry name" value="POLY-BETA-1,6-N-ACETYL-D-GLUCOSAMINE SYNTHASE"/>
    <property type="match status" value="1"/>
</dbReference>
<dbReference type="EC" id="2.4.-.-" evidence="2"/>
<reference evidence="2 3" key="1">
    <citation type="submission" date="2023-08" db="EMBL/GenBank/DDBJ databases">
        <title>Bioegradation of LLDPE and BLDPE plastic by marine bacteria from coast plastic debris.</title>
        <authorList>
            <person name="Rong Z."/>
        </authorList>
    </citation>
    <scope>NUCLEOTIDE SEQUENCE [LARGE SCALE GENOMIC DNA]</scope>
    <source>
        <strain evidence="2 3">Z-2</strain>
    </source>
</reference>
<dbReference type="SUPFAM" id="SSF53448">
    <property type="entry name" value="Nucleotide-diphospho-sugar transferases"/>
    <property type="match status" value="1"/>
</dbReference>
<comment type="caution">
    <text evidence="2">The sequence shown here is derived from an EMBL/GenBank/DDBJ whole genome shotgun (WGS) entry which is preliminary data.</text>
</comment>
<dbReference type="Proteomes" id="UP001265083">
    <property type="component" value="Unassembled WGS sequence"/>
</dbReference>
<dbReference type="PANTHER" id="PTHR43630:SF2">
    <property type="entry name" value="GLYCOSYLTRANSFERASE"/>
    <property type="match status" value="1"/>
</dbReference>
<dbReference type="InterPro" id="IPR001173">
    <property type="entry name" value="Glyco_trans_2-like"/>
</dbReference>
<gene>
    <name evidence="2" type="ORF">RD149_08835</name>
</gene>
<dbReference type="Pfam" id="PF00535">
    <property type="entry name" value="Glycos_transf_2"/>
    <property type="match status" value="1"/>
</dbReference>
<evidence type="ECO:0000313" key="2">
    <source>
        <dbReference type="EMBL" id="MDS1113872.1"/>
    </source>
</evidence>
<dbReference type="Gene3D" id="3.90.550.10">
    <property type="entry name" value="Spore Coat Polysaccharide Biosynthesis Protein SpsA, Chain A"/>
    <property type="match status" value="1"/>
</dbReference>
<keyword evidence="2" id="KW-0328">Glycosyltransferase</keyword>
<keyword evidence="3" id="KW-1185">Reference proteome</keyword>
<dbReference type="CDD" id="cd00761">
    <property type="entry name" value="Glyco_tranf_GTA_type"/>
    <property type="match status" value="1"/>
</dbReference>
<dbReference type="GO" id="GO:0016757">
    <property type="term" value="F:glycosyltransferase activity"/>
    <property type="evidence" value="ECO:0007669"/>
    <property type="project" value="UniProtKB-KW"/>
</dbReference>
<dbReference type="RefSeq" id="WP_310950144.1">
    <property type="nucleotide sequence ID" value="NZ_JAVLUS010000006.1"/>
</dbReference>